<comment type="function">
    <text evidence="1">Fluoride channel required for the rapid expulsion of cytoplasmic fluoride.</text>
</comment>
<feature type="transmembrane region" description="Helical" evidence="9">
    <location>
        <begin position="298"/>
        <end position="322"/>
    </location>
</feature>
<comment type="similarity">
    <text evidence="7">Belongs to the fluoride channel Fluc/FEX (TC 1.A.43) family.</text>
</comment>
<evidence type="ECO:0000256" key="9">
    <source>
        <dbReference type="SAM" id="Phobius"/>
    </source>
</evidence>
<evidence type="ECO:0000256" key="8">
    <source>
        <dbReference type="ARBA" id="ARBA00035585"/>
    </source>
</evidence>
<dbReference type="PANTHER" id="PTHR28259:SF1">
    <property type="entry name" value="FLUORIDE EXPORT PROTEIN 1-RELATED"/>
    <property type="match status" value="1"/>
</dbReference>
<dbReference type="Pfam" id="PF02537">
    <property type="entry name" value="CRCB"/>
    <property type="match status" value="2"/>
</dbReference>
<feature type="transmembrane region" description="Helical" evidence="9">
    <location>
        <begin position="9"/>
        <end position="26"/>
    </location>
</feature>
<comment type="catalytic activity">
    <reaction evidence="8">
        <text>fluoride(in) = fluoride(out)</text>
        <dbReference type="Rhea" id="RHEA:76159"/>
        <dbReference type="ChEBI" id="CHEBI:17051"/>
    </reaction>
    <physiologicalReaction direction="left-to-right" evidence="8">
        <dbReference type="Rhea" id="RHEA:76160"/>
    </physiologicalReaction>
</comment>
<feature type="transmembrane region" description="Helical" evidence="9">
    <location>
        <begin position="165"/>
        <end position="190"/>
    </location>
</feature>
<keyword evidence="4 9" id="KW-0812">Transmembrane</keyword>
<dbReference type="STRING" id="448386.A0A2V3IW71"/>
<evidence type="ECO:0000313" key="10">
    <source>
        <dbReference type="EMBL" id="PXF46394.1"/>
    </source>
</evidence>
<evidence type="ECO:0000256" key="1">
    <source>
        <dbReference type="ARBA" id="ARBA00002598"/>
    </source>
</evidence>
<protein>
    <submittedName>
        <fullName evidence="10">Fluoride export protein 2</fullName>
    </submittedName>
</protein>
<dbReference type="PANTHER" id="PTHR28259">
    <property type="entry name" value="FLUORIDE EXPORT PROTEIN 1-RELATED"/>
    <property type="match status" value="1"/>
</dbReference>
<reference evidence="10 11" key="1">
    <citation type="journal article" date="2018" name="Mol. Biol. Evol.">
        <title>Analysis of the draft genome of the red seaweed Gracilariopsis chorda provides insights into genome size evolution in Rhodophyta.</title>
        <authorList>
            <person name="Lee J."/>
            <person name="Yang E.C."/>
            <person name="Graf L."/>
            <person name="Yang J.H."/>
            <person name="Qiu H."/>
            <person name="Zel Zion U."/>
            <person name="Chan C.X."/>
            <person name="Stephens T.G."/>
            <person name="Weber A.P.M."/>
            <person name="Boo G.H."/>
            <person name="Boo S.M."/>
            <person name="Kim K.M."/>
            <person name="Shin Y."/>
            <person name="Jung M."/>
            <person name="Lee S.J."/>
            <person name="Yim H.S."/>
            <person name="Lee J.H."/>
            <person name="Bhattacharya D."/>
            <person name="Yoon H.S."/>
        </authorList>
    </citation>
    <scope>NUCLEOTIDE SEQUENCE [LARGE SCALE GENOMIC DNA]</scope>
    <source>
        <strain evidence="10 11">SKKU-2015</strain>
        <tissue evidence="10">Whole body</tissue>
    </source>
</reference>
<keyword evidence="6 9" id="KW-0472">Membrane</keyword>
<dbReference type="EMBL" id="NBIV01000040">
    <property type="protein sequence ID" value="PXF46394.1"/>
    <property type="molecule type" value="Genomic_DNA"/>
</dbReference>
<feature type="transmembrane region" description="Helical" evidence="9">
    <location>
        <begin position="232"/>
        <end position="254"/>
    </location>
</feature>
<proteinExistence type="inferred from homology"/>
<accession>A0A2V3IW71</accession>
<dbReference type="GO" id="GO:1903425">
    <property type="term" value="F:fluoride transmembrane transporter activity"/>
    <property type="evidence" value="ECO:0007669"/>
    <property type="project" value="TreeGrafter"/>
</dbReference>
<keyword evidence="3" id="KW-1003">Cell membrane</keyword>
<comment type="subcellular location">
    <subcellularLocation>
        <location evidence="2">Cell membrane</location>
        <topology evidence="2">Multi-pass membrane protein</topology>
    </subcellularLocation>
</comment>
<gene>
    <name evidence="10" type="ORF">BWQ96_03893</name>
</gene>
<feature type="transmembrane region" description="Helical" evidence="9">
    <location>
        <begin position="106"/>
        <end position="125"/>
    </location>
</feature>
<evidence type="ECO:0000256" key="6">
    <source>
        <dbReference type="ARBA" id="ARBA00023136"/>
    </source>
</evidence>
<dbReference type="AlphaFoldDB" id="A0A2V3IW71"/>
<dbReference type="Proteomes" id="UP000247409">
    <property type="component" value="Unassembled WGS sequence"/>
</dbReference>
<organism evidence="10 11">
    <name type="scientific">Gracilariopsis chorda</name>
    <dbReference type="NCBI Taxonomy" id="448386"/>
    <lineage>
        <taxon>Eukaryota</taxon>
        <taxon>Rhodophyta</taxon>
        <taxon>Florideophyceae</taxon>
        <taxon>Rhodymeniophycidae</taxon>
        <taxon>Gracilariales</taxon>
        <taxon>Gracilariaceae</taxon>
        <taxon>Gracilariopsis</taxon>
    </lineage>
</organism>
<feature type="transmembrane region" description="Helical" evidence="9">
    <location>
        <begin position="202"/>
        <end position="220"/>
    </location>
</feature>
<evidence type="ECO:0000256" key="5">
    <source>
        <dbReference type="ARBA" id="ARBA00022989"/>
    </source>
</evidence>
<feature type="transmembrane region" description="Helical" evidence="9">
    <location>
        <begin position="266"/>
        <end position="286"/>
    </location>
</feature>
<comment type="caution">
    <text evidence="10">The sequence shown here is derived from an EMBL/GenBank/DDBJ whole genome shotgun (WGS) entry which is preliminary data.</text>
</comment>
<sequence length="323" mass="35269">MKLQIASKVLGIGIAAIVGVVLRLLVNRLFDEDLADITSSRDALFIDMPANVLGCMILGAHESWKQRFSYPDWLSISISTGLAGSVTTFASWHLQVVRMFVEGQRLEAFVSVFLGICVAFCALVLGKDIGDFIVYVIDRKRSSSSENIAQRSGIPNAEASVPNSAVVLTFLVLLFVFVDIYSAVIVGAVIDNDNFSTRDRGFLWICGAFAPCGAWFRWWLSRFNSVKENFFLGTLAANMAAMILDLAIVAALRTHVDSNVSQKTQFVLMALISGLGGSLSTVSTWISESSRLPRPWRYFNLIGTSAAAIILGIIVYGATFWAT</sequence>
<dbReference type="GO" id="GO:0005886">
    <property type="term" value="C:plasma membrane"/>
    <property type="evidence" value="ECO:0007669"/>
    <property type="project" value="UniProtKB-SubCell"/>
</dbReference>
<evidence type="ECO:0000256" key="7">
    <source>
        <dbReference type="ARBA" id="ARBA00035120"/>
    </source>
</evidence>
<feature type="transmembrane region" description="Helical" evidence="9">
    <location>
        <begin position="73"/>
        <end position="94"/>
    </location>
</feature>
<evidence type="ECO:0000256" key="3">
    <source>
        <dbReference type="ARBA" id="ARBA00022475"/>
    </source>
</evidence>
<keyword evidence="5 9" id="KW-1133">Transmembrane helix</keyword>
<dbReference type="InterPro" id="IPR003691">
    <property type="entry name" value="FluC"/>
</dbReference>
<evidence type="ECO:0000313" key="11">
    <source>
        <dbReference type="Proteomes" id="UP000247409"/>
    </source>
</evidence>
<dbReference type="OrthoDB" id="5330at2759"/>
<evidence type="ECO:0000256" key="2">
    <source>
        <dbReference type="ARBA" id="ARBA00004651"/>
    </source>
</evidence>
<name>A0A2V3IW71_9FLOR</name>
<keyword evidence="11" id="KW-1185">Reference proteome</keyword>
<evidence type="ECO:0000256" key="4">
    <source>
        <dbReference type="ARBA" id="ARBA00022692"/>
    </source>
</evidence>